<keyword evidence="3" id="KW-1185">Reference proteome</keyword>
<keyword evidence="1" id="KW-0812">Transmembrane</keyword>
<dbReference type="EMBL" id="FWEY01000004">
    <property type="protein sequence ID" value="SLM52006.1"/>
    <property type="molecule type" value="Genomic_DNA"/>
</dbReference>
<name>A0A1W1IG72_9LACT</name>
<evidence type="ECO:0000256" key="1">
    <source>
        <dbReference type="SAM" id="Phobius"/>
    </source>
</evidence>
<keyword evidence="1" id="KW-1133">Transmembrane helix</keyword>
<dbReference type="AlphaFoldDB" id="A0A1W1IG72"/>
<feature type="transmembrane region" description="Helical" evidence="1">
    <location>
        <begin position="119"/>
        <end position="139"/>
    </location>
</feature>
<dbReference type="OrthoDB" id="1751619at2"/>
<sequence>MKKFMELWTFEWNRAKRFYGFLLAFMTALQAYAVFHEYHIWKDGYENYRQQNYAALPEQYLQDYGYLTLEDVTNNSFFVFSIMTAIFALLFYAVFIWYQDWSGKNRFSFRLLSLPGNRFAVYAAKFATIWLLITGLQVWQIGLLYLEELVFSGLIPADIYREIPLQMASTSASPLDLALPSLFSNYLLFYTIGYTALTLGYTFILMHLSGRWKGVFLAATLAIVLFAAMLLFLRTGITTRLYAEEKYWMTIAVSLMLLLSGTWANYRLLEKRISV</sequence>
<feature type="transmembrane region" description="Helical" evidence="1">
    <location>
        <begin position="77"/>
        <end position="98"/>
    </location>
</feature>
<feature type="transmembrane region" description="Helical" evidence="1">
    <location>
        <begin position="215"/>
        <end position="235"/>
    </location>
</feature>
<keyword evidence="1" id="KW-0472">Membrane</keyword>
<dbReference type="STRING" id="43064.SAMN04488086_11735"/>
<proteinExistence type="predicted"/>
<evidence type="ECO:0000313" key="3">
    <source>
        <dbReference type="Proteomes" id="UP000195985"/>
    </source>
</evidence>
<feature type="transmembrane region" description="Helical" evidence="1">
    <location>
        <begin position="187"/>
        <end position="208"/>
    </location>
</feature>
<protein>
    <submittedName>
        <fullName evidence="2">Uncharacterized protein</fullName>
    </submittedName>
</protein>
<evidence type="ECO:0000313" key="2">
    <source>
        <dbReference type="EMBL" id="SLM52006.1"/>
    </source>
</evidence>
<reference evidence="3" key="1">
    <citation type="submission" date="2016-04" db="EMBL/GenBank/DDBJ databases">
        <authorList>
            <person name="Strepis N."/>
        </authorList>
    </citation>
    <scope>NUCLEOTIDE SEQUENCE [LARGE SCALE GENOMIC DNA]</scope>
</reference>
<organism evidence="2 3">
    <name type="scientific">Trichococcus pasteurii</name>
    <dbReference type="NCBI Taxonomy" id="43064"/>
    <lineage>
        <taxon>Bacteria</taxon>
        <taxon>Bacillati</taxon>
        <taxon>Bacillota</taxon>
        <taxon>Bacilli</taxon>
        <taxon>Lactobacillales</taxon>
        <taxon>Carnobacteriaceae</taxon>
        <taxon>Trichococcus</taxon>
    </lineage>
</organism>
<dbReference type="Proteomes" id="UP000195985">
    <property type="component" value="Unassembled WGS sequence"/>
</dbReference>
<gene>
    <name evidence="2" type="ORF">TPAS_1686</name>
</gene>
<feature type="transmembrane region" description="Helical" evidence="1">
    <location>
        <begin position="247"/>
        <end position="266"/>
    </location>
</feature>
<dbReference type="RefSeq" id="WP_086942811.1">
    <property type="nucleotide sequence ID" value="NZ_FONM01000017.1"/>
</dbReference>
<accession>A0A1W1IG72</accession>